<sequence>MARFVWSIDPLAVTRLGQEPQDTPFTPGELTRIGIPARKIPRVQAELARLAADGQLDRRALLALAPEIARQLL</sequence>
<evidence type="ECO:0000313" key="2">
    <source>
        <dbReference type="Proteomes" id="UP000824031"/>
    </source>
</evidence>
<protein>
    <submittedName>
        <fullName evidence="1">Uncharacterized protein</fullName>
    </submittedName>
</protein>
<reference evidence="1" key="2">
    <citation type="submission" date="2021-04" db="EMBL/GenBank/DDBJ databases">
        <authorList>
            <person name="Gilroy R."/>
        </authorList>
    </citation>
    <scope>NUCLEOTIDE SEQUENCE</scope>
    <source>
        <strain evidence="1">3436</strain>
    </source>
</reference>
<dbReference type="EMBL" id="DXBO01000024">
    <property type="protein sequence ID" value="HIZ47392.1"/>
    <property type="molecule type" value="Genomic_DNA"/>
</dbReference>
<comment type="caution">
    <text evidence="1">The sequence shown here is derived from an EMBL/GenBank/DDBJ whole genome shotgun (WGS) entry which is preliminary data.</text>
</comment>
<evidence type="ECO:0000313" key="1">
    <source>
        <dbReference type="EMBL" id="HIZ47392.1"/>
    </source>
</evidence>
<name>A0A9D2JFI7_9FIRM</name>
<dbReference type="Proteomes" id="UP000824031">
    <property type="component" value="Unassembled WGS sequence"/>
</dbReference>
<gene>
    <name evidence="1" type="ORF">H9810_01545</name>
</gene>
<proteinExistence type="predicted"/>
<organism evidence="1 2">
    <name type="scientific">Candidatus Gemmiger excrementavium</name>
    <dbReference type="NCBI Taxonomy" id="2838608"/>
    <lineage>
        <taxon>Bacteria</taxon>
        <taxon>Bacillati</taxon>
        <taxon>Bacillota</taxon>
        <taxon>Clostridia</taxon>
        <taxon>Eubacteriales</taxon>
        <taxon>Gemmiger</taxon>
    </lineage>
</organism>
<accession>A0A9D2JFI7</accession>
<reference evidence="1" key="1">
    <citation type="journal article" date="2021" name="PeerJ">
        <title>Extensive microbial diversity within the chicken gut microbiome revealed by metagenomics and culture.</title>
        <authorList>
            <person name="Gilroy R."/>
            <person name="Ravi A."/>
            <person name="Getino M."/>
            <person name="Pursley I."/>
            <person name="Horton D.L."/>
            <person name="Alikhan N.F."/>
            <person name="Baker D."/>
            <person name="Gharbi K."/>
            <person name="Hall N."/>
            <person name="Watson M."/>
            <person name="Adriaenssens E.M."/>
            <person name="Foster-Nyarko E."/>
            <person name="Jarju S."/>
            <person name="Secka A."/>
            <person name="Antonio M."/>
            <person name="Oren A."/>
            <person name="Chaudhuri R.R."/>
            <person name="La Ragione R."/>
            <person name="Hildebrand F."/>
            <person name="Pallen M.J."/>
        </authorList>
    </citation>
    <scope>NUCLEOTIDE SEQUENCE</scope>
    <source>
        <strain evidence="1">3436</strain>
    </source>
</reference>
<dbReference type="AlphaFoldDB" id="A0A9D2JFI7"/>